<dbReference type="EMBL" id="JAOPHQ010004928">
    <property type="protein sequence ID" value="KAK0137218.1"/>
    <property type="molecule type" value="Genomic_DNA"/>
</dbReference>
<feature type="compositionally biased region" description="Low complexity" evidence="1">
    <location>
        <begin position="69"/>
        <end position="97"/>
    </location>
</feature>
<evidence type="ECO:0000313" key="2">
    <source>
        <dbReference type="EMBL" id="KAK0137218.1"/>
    </source>
</evidence>
<name>A0AA47MBI0_MERPO</name>
<feature type="compositionally biased region" description="Basic and acidic residues" evidence="1">
    <location>
        <begin position="291"/>
        <end position="301"/>
    </location>
</feature>
<dbReference type="AlphaFoldDB" id="A0AA47MBI0"/>
<feature type="compositionally biased region" description="Polar residues" evidence="1">
    <location>
        <begin position="47"/>
        <end position="57"/>
    </location>
</feature>
<sequence length="615" mass="67253">MIRRSRISVRPNVGRPGRAGVTAAPQDAPTPNETPAESAAEVEDNDNSATAGLTTAVQGKATENSDEATTTTPTTTPNTPTTSTTPTPPTTTTTTSSAASVQRRKRFSVKPKVSTAPNRASAARPNPNAQTQMAELTAKEGLGGPPDLEPLATPTPTPAAAAAAAAAHHGDSVAQAHEEGAGAGDKPTDVSEPDGTVPAPESPVEDKDRNAECLLARRAKEVPPKPPDEVPVLPSLPEKEAREISERAKTLVSKSSKVGQLLPQKQRLSHLLHDQTDLQRLAKTRRLRELLRQEMGKEKEKRNRKSKYRTKEYALDPSKMTMRDLVYYLPVSNPMTSYLEEPTLENETVVPPSPAREESPEKAQDPETASQRAEDDDDEVEEEGGDGEGEDAIMVPRVKVAEDGSLIIDEESLTVEVKRAKGPNPANDRDAIFERGSTTTYSSFRKKTHTKTWSSEGLVDNKFKKEERENSWRVDKAFKERRRLDLKFFSMLLEKILEFQNNKKKKPKAPSEKKNNKKPKKKTKGRTTGKDLSDVEEDPLEEAVADEHEDPDYIGEDVEDAPSDPASSNTPIKSDSSPPTPKNKSRKRSKTEQAEASVPEEAEATLPEDHSTVNE</sequence>
<feature type="compositionally biased region" description="Polar residues" evidence="1">
    <location>
        <begin position="565"/>
        <end position="577"/>
    </location>
</feature>
<feature type="compositionally biased region" description="Acidic residues" evidence="1">
    <location>
        <begin position="374"/>
        <end position="391"/>
    </location>
</feature>
<feature type="region of interest" description="Disordered" evidence="1">
    <location>
        <begin position="339"/>
        <end position="395"/>
    </location>
</feature>
<protein>
    <submittedName>
        <fullName evidence="2">Transcription factor TFIIIB component B</fullName>
    </submittedName>
</protein>
<accession>A0AA47MBI0</accession>
<evidence type="ECO:0000256" key="1">
    <source>
        <dbReference type="SAM" id="MobiDB-lite"/>
    </source>
</evidence>
<comment type="caution">
    <text evidence="2">The sequence shown here is derived from an EMBL/GenBank/DDBJ whole genome shotgun (WGS) entry which is preliminary data.</text>
</comment>
<feature type="compositionally biased region" description="Acidic residues" evidence="1">
    <location>
        <begin position="534"/>
        <end position="562"/>
    </location>
</feature>
<feature type="compositionally biased region" description="Low complexity" evidence="1">
    <location>
        <begin position="116"/>
        <end position="129"/>
    </location>
</feature>
<organism evidence="2 3">
    <name type="scientific">Merluccius polli</name>
    <name type="common">Benguela hake</name>
    <name type="synonym">Merluccius cadenati</name>
    <dbReference type="NCBI Taxonomy" id="89951"/>
    <lineage>
        <taxon>Eukaryota</taxon>
        <taxon>Metazoa</taxon>
        <taxon>Chordata</taxon>
        <taxon>Craniata</taxon>
        <taxon>Vertebrata</taxon>
        <taxon>Euteleostomi</taxon>
        <taxon>Actinopterygii</taxon>
        <taxon>Neopterygii</taxon>
        <taxon>Teleostei</taxon>
        <taxon>Neoteleostei</taxon>
        <taxon>Acanthomorphata</taxon>
        <taxon>Zeiogadaria</taxon>
        <taxon>Gadariae</taxon>
        <taxon>Gadiformes</taxon>
        <taxon>Gadoidei</taxon>
        <taxon>Merlucciidae</taxon>
        <taxon>Merluccius</taxon>
    </lineage>
</organism>
<dbReference type="GO" id="GO:0070898">
    <property type="term" value="P:RNA polymerase III preinitiation complex assembly"/>
    <property type="evidence" value="ECO:0007669"/>
    <property type="project" value="TreeGrafter"/>
</dbReference>
<feature type="region of interest" description="Disordered" evidence="1">
    <location>
        <begin position="499"/>
        <end position="615"/>
    </location>
</feature>
<dbReference type="GO" id="GO:0001156">
    <property type="term" value="F:TFIIIC-class transcription factor complex binding"/>
    <property type="evidence" value="ECO:0007669"/>
    <property type="project" value="TreeGrafter"/>
</dbReference>
<gene>
    <name evidence="2" type="primary">Bdp1_0</name>
    <name evidence="2" type="ORF">N1851_026584</name>
</gene>
<feature type="compositionally biased region" description="Basic and acidic residues" evidence="1">
    <location>
        <begin position="218"/>
        <end position="228"/>
    </location>
</feature>
<keyword evidence="3" id="KW-1185">Reference proteome</keyword>
<feature type="region of interest" description="Disordered" evidence="1">
    <location>
        <begin position="1"/>
        <end position="242"/>
    </location>
</feature>
<dbReference type="PANTHER" id="PTHR22929:SF0">
    <property type="entry name" value="TRANSCRIPTION FACTOR TFIIIB COMPONENT B'' HOMOLOG"/>
    <property type="match status" value="1"/>
</dbReference>
<feature type="compositionally biased region" description="Basic residues" evidence="1">
    <location>
        <begin position="515"/>
        <end position="527"/>
    </location>
</feature>
<proteinExistence type="predicted"/>
<dbReference type="PANTHER" id="PTHR22929">
    <property type="entry name" value="RNA POLYMERASE III TRANSCRIPTION INITIATION FACTOR B"/>
    <property type="match status" value="1"/>
</dbReference>
<dbReference type="Proteomes" id="UP001174136">
    <property type="component" value="Unassembled WGS sequence"/>
</dbReference>
<feature type="compositionally biased region" description="Basic and acidic residues" evidence="1">
    <location>
        <begin position="168"/>
        <end position="180"/>
    </location>
</feature>
<feature type="compositionally biased region" description="Basic and acidic residues" evidence="1">
    <location>
        <begin position="355"/>
        <end position="365"/>
    </location>
</feature>
<feature type="region of interest" description="Disordered" evidence="1">
    <location>
        <begin position="291"/>
        <end position="311"/>
    </location>
</feature>
<dbReference type="GO" id="GO:0000126">
    <property type="term" value="C:transcription factor TFIIIB complex"/>
    <property type="evidence" value="ECO:0007669"/>
    <property type="project" value="TreeGrafter"/>
</dbReference>
<feature type="compositionally biased region" description="Low complexity" evidence="1">
    <location>
        <begin position="152"/>
        <end position="167"/>
    </location>
</feature>
<reference evidence="2" key="1">
    <citation type="journal article" date="2023" name="Front. Mar. Sci.">
        <title>A new Merluccius polli reference genome to investigate the effects of global change in West African waters.</title>
        <authorList>
            <person name="Mateo J.L."/>
            <person name="Blanco-Fernandez C."/>
            <person name="Garcia-Vazquez E."/>
            <person name="Machado-Schiaffino G."/>
        </authorList>
    </citation>
    <scope>NUCLEOTIDE SEQUENCE</scope>
    <source>
        <strain evidence="2">C29</strain>
        <tissue evidence="2">Fin</tissue>
    </source>
</reference>
<evidence type="ECO:0000313" key="3">
    <source>
        <dbReference type="Proteomes" id="UP001174136"/>
    </source>
</evidence>